<evidence type="ECO:0000313" key="3">
    <source>
        <dbReference type="EMBL" id="KAE9592897.1"/>
    </source>
</evidence>
<name>A0A6A4P2R3_LUPAL</name>
<proteinExistence type="predicted"/>
<dbReference type="PANTHER" id="PTHR37610">
    <property type="entry name" value="CCHC-TYPE DOMAIN-CONTAINING PROTEIN"/>
    <property type="match status" value="1"/>
</dbReference>
<dbReference type="AlphaFoldDB" id="A0A6A4P2R3"/>
<reference evidence="4" key="1">
    <citation type="journal article" date="2020" name="Nat. Commun.">
        <title>Genome sequence of the cluster root forming white lupin.</title>
        <authorList>
            <person name="Hufnagel B."/>
            <person name="Marques A."/>
            <person name="Soriano A."/>
            <person name="Marques L."/>
            <person name="Divol F."/>
            <person name="Doumas P."/>
            <person name="Sallet E."/>
            <person name="Mancinotti D."/>
            <person name="Carrere S."/>
            <person name="Marande W."/>
            <person name="Arribat S."/>
            <person name="Keller J."/>
            <person name="Huneau C."/>
            <person name="Blein T."/>
            <person name="Aime D."/>
            <person name="Laguerre M."/>
            <person name="Taylor J."/>
            <person name="Schubert V."/>
            <person name="Nelson M."/>
            <person name="Geu-Flores F."/>
            <person name="Crespi M."/>
            <person name="Gallardo-Guerrero K."/>
            <person name="Delaux P.-M."/>
            <person name="Salse J."/>
            <person name="Berges H."/>
            <person name="Guyot R."/>
            <person name="Gouzy J."/>
            <person name="Peret B."/>
        </authorList>
    </citation>
    <scope>NUCLEOTIDE SEQUENCE [LARGE SCALE GENOMIC DNA]</scope>
    <source>
        <strain evidence="4">cv. Amiga</strain>
    </source>
</reference>
<dbReference type="Proteomes" id="UP000447434">
    <property type="component" value="Chromosome 19"/>
</dbReference>
<evidence type="ECO:0000256" key="1">
    <source>
        <dbReference type="SAM" id="Phobius"/>
    </source>
</evidence>
<keyword evidence="4" id="KW-1185">Reference proteome</keyword>
<keyword evidence="1" id="KW-0472">Membrane</keyword>
<organism evidence="3 4">
    <name type="scientific">Lupinus albus</name>
    <name type="common">White lupine</name>
    <name type="synonym">Lupinus termis</name>
    <dbReference type="NCBI Taxonomy" id="3870"/>
    <lineage>
        <taxon>Eukaryota</taxon>
        <taxon>Viridiplantae</taxon>
        <taxon>Streptophyta</taxon>
        <taxon>Embryophyta</taxon>
        <taxon>Tracheophyta</taxon>
        <taxon>Spermatophyta</taxon>
        <taxon>Magnoliopsida</taxon>
        <taxon>eudicotyledons</taxon>
        <taxon>Gunneridae</taxon>
        <taxon>Pentapetalae</taxon>
        <taxon>rosids</taxon>
        <taxon>fabids</taxon>
        <taxon>Fabales</taxon>
        <taxon>Fabaceae</taxon>
        <taxon>Papilionoideae</taxon>
        <taxon>50 kb inversion clade</taxon>
        <taxon>genistoids sensu lato</taxon>
        <taxon>core genistoids</taxon>
        <taxon>Genisteae</taxon>
        <taxon>Lupinus</taxon>
    </lineage>
</organism>
<evidence type="ECO:0000313" key="4">
    <source>
        <dbReference type="Proteomes" id="UP000447434"/>
    </source>
</evidence>
<evidence type="ECO:0000259" key="2">
    <source>
        <dbReference type="Pfam" id="PF14244"/>
    </source>
</evidence>
<dbReference type="EMBL" id="WOCE01000019">
    <property type="protein sequence ID" value="KAE9592897.1"/>
    <property type="molecule type" value="Genomic_DNA"/>
</dbReference>
<keyword evidence="1" id="KW-1133">Transmembrane helix</keyword>
<comment type="caution">
    <text evidence="3">The sequence shown here is derived from an EMBL/GenBank/DDBJ whole genome shotgun (WGS) entry which is preliminary data.</text>
</comment>
<sequence length="310" mass="35779">MIPFLFSGAIYFSKGFPPFFFLFFSFQIPTLCFFSIFSLKMDNRAIQTLNPLQDSCSPFYMHNESPGAILVSKTLNGENYHSWSRAMWISLKTKNKLQFIDGSLLKPSIDDPSFAVWDRVNTLVVSWLTQSIDASIVQSILWMETTFDIWKDLRERYYQGDVFCIAQLIREIYTYQQGNLSIGAYHTHIKGLWQELDNFRPISACSCTHRCRCSLIPTIKGYKENDYVICFLNGVNDQYEGVRSQIMLMDPLPSVNKAFSLLIQQERHINSQFGESKVLLNTSATEYASSDFGRNIKNNRERGRGRGFQV</sequence>
<protein>
    <submittedName>
        <fullName evidence="3">Putative retrotransposon gag domain, gag-polypeptide of LTR copia-type</fullName>
    </submittedName>
</protein>
<gene>
    <name evidence="3" type="ORF">Lalb_Chr19g0134071</name>
</gene>
<dbReference type="Pfam" id="PF14244">
    <property type="entry name" value="Retrotran_gag_3"/>
    <property type="match status" value="1"/>
</dbReference>
<dbReference type="OrthoDB" id="1408296at2759"/>
<dbReference type="InterPro" id="IPR029472">
    <property type="entry name" value="Copia-like_N"/>
</dbReference>
<keyword evidence="1" id="KW-0812">Transmembrane</keyword>
<feature type="domain" description="Retrotransposon Copia-like N-terminal" evidence="2">
    <location>
        <begin position="62"/>
        <end position="108"/>
    </location>
</feature>
<dbReference type="PANTHER" id="PTHR37610:SF55">
    <property type="entry name" value="RETROTRANSPOSON COPIA-LIKE N-TERMINAL DOMAIN-CONTAINING PROTEIN"/>
    <property type="match status" value="1"/>
</dbReference>
<feature type="transmembrane region" description="Helical" evidence="1">
    <location>
        <begin position="20"/>
        <end position="39"/>
    </location>
</feature>
<accession>A0A6A4P2R3</accession>